<dbReference type="Gene3D" id="3.40.50.300">
    <property type="entry name" value="P-loop containing nucleotide triphosphate hydrolases"/>
    <property type="match status" value="1"/>
</dbReference>
<dbReference type="SUPFAM" id="SSF52540">
    <property type="entry name" value="P-loop containing nucleoside triphosphate hydrolases"/>
    <property type="match status" value="1"/>
</dbReference>
<dbReference type="AlphaFoldDB" id="A0A563W3F1"/>
<dbReference type="EMBL" id="CAACVJ010000678">
    <property type="protein sequence ID" value="VEP18231.1"/>
    <property type="molecule type" value="Genomic_DNA"/>
</dbReference>
<proteinExistence type="predicted"/>
<name>A0A563W3F1_9CYAN</name>
<gene>
    <name evidence="2" type="ORF">H1P_710005</name>
</gene>
<dbReference type="InterPro" id="IPR007111">
    <property type="entry name" value="NACHT_NTPase"/>
</dbReference>
<sequence length="262" mass="29048">MTEMEFIPELIGKIDPAILEAATKGLATAIGKVAGEAGVKLLGNTGEKILDGTGKLTQKAQDILFRISRKYIENYAERHGRLKVLGMSKPVSLDSVYTVVKLLNPGELRTFASVEGLESAFRESNQRGFQSQECRKESGIAVANREQYLMVLGAPGMGKTTFLRKVGLEALKRNKGAYESNCIPVFLELKTFRTGKISFEEAIASEFANCGLPEYEQLTDKFLEQGKLLILLDGLDEVLTERMNEMVTEIQNFVYRLAKIVL</sequence>
<organism evidence="2 3">
    <name type="scientific">Hyella patelloides LEGE 07179</name>
    <dbReference type="NCBI Taxonomy" id="945734"/>
    <lineage>
        <taxon>Bacteria</taxon>
        <taxon>Bacillati</taxon>
        <taxon>Cyanobacteriota</taxon>
        <taxon>Cyanophyceae</taxon>
        <taxon>Pleurocapsales</taxon>
        <taxon>Hyellaceae</taxon>
        <taxon>Hyella</taxon>
    </lineage>
</organism>
<accession>A0A563W3F1</accession>
<evidence type="ECO:0000259" key="1">
    <source>
        <dbReference type="PROSITE" id="PS50837"/>
    </source>
</evidence>
<reference evidence="2 3" key="1">
    <citation type="submission" date="2019-01" db="EMBL/GenBank/DDBJ databases">
        <authorList>
            <person name="Brito A."/>
        </authorList>
    </citation>
    <scope>NUCLEOTIDE SEQUENCE [LARGE SCALE GENOMIC DNA]</scope>
    <source>
        <strain evidence="2">1</strain>
    </source>
</reference>
<evidence type="ECO:0000313" key="3">
    <source>
        <dbReference type="Proteomes" id="UP000320055"/>
    </source>
</evidence>
<keyword evidence="3" id="KW-1185">Reference proteome</keyword>
<dbReference type="PROSITE" id="PS50837">
    <property type="entry name" value="NACHT"/>
    <property type="match status" value="1"/>
</dbReference>
<dbReference type="RefSeq" id="WP_222427032.1">
    <property type="nucleotide sequence ID" value="NZ_LR213830.1"/>
</dbReference>
<dbReference type="Proteomes" id="UP000320055">
    <property type="component" value="Unassembled WGS sequence"/>
</dbReference>
<protein>
    <recommendedName>
        <fullName evidence="1">NACHT domain-containing protein</fullName>
    </recommendedName>
</protein>
<feature type="domain" description="NACHT" evidence="1">
    <location>
        <begin position="147"/>
        <end position="238"/>
    </location>
</feature>
<dbReference type="Pfam" id="PF05729">
    <property type="entry name" value="NACHT"/>
    <property type="match status" value="1"/>
</dbReference>
<dbReference type="InterPro" id="IPR027417">
    <property type="entry name" value="P-loop_NTPase"/>
</dbReference>
<evidence type="ECO:0000313" key="2">
    <source>
        <dbReference type="EMBL" id="VEP18231.1"/>
    </source>
</evidence>